<dbReference type="PANTHER" id="PTHR43044:SF1">
    <property type="entry name" value="QUINOL:CYTOCHROME C OXIDOREDUCTASE QUINONE-BINDING SUBUNIT 2"/>
    <property type="match status" value="1"/>
</dbReference>
<feature type="transmembrane region" description="Helical" evidence="1">
    <location>
        <begin position="199"/>
        <end position="219"/>
    </location>
</feature>
<evidence type="ECO:0000313" key="3">
    <source>
        <dbReference type="Proteomes" id="UP000478417"/>
    </source>
</evidence>
<accession>A0A6B2LZD0</accession>
<feature type="transmembrane region" description="Helical" evidence="1">
    <location>
        <begin position="321"/>
        <end position="342"/>
    </location>
</feature>
<keyword evidence="1" id="KW-0812">Transmembrane</keyword>
<name>A0A6B2LZD0_9BACT</name>
<dbReference type="EMBL" id="JAAGNX010000001">
    <property type="protein sequence ID" value="NDV60890.1"/>
    <property type="molecule type" value="Genomic_DNA"/>
</dbReference>
<keyword evidence="3" id="KW-1185">Reference proteome</keyword>
<dbReference type="AlphaFoldDB" id="A0A6B2LZD0"/>
<sequence length="434" mass="49711">MSTSSDVISTPVSDVGIRTPGNRSMQFLIAGLVFIALSAIGLFTGSEADPSRPFVGWLVGISFWLSILIGMLFLMMIWWMFDSGWSVIIRRQMEHAISAFPYLGLIFLPLVVLSFLSAGSGEVPWIWMNGDALVPGGHGTVSGDVLYVAKSPFLDKMFFVARYFIYFGVWTVLALMFRKWSFNMDRTGDHANVHRSRKLAAVGLFICAFATTFAAIDWFKSLNYHWFSTMYGVWFFAASMRAALSATVLTMFYMASRGDGLKNIIKPTHFYLMGCLMLAFTIFWAYISFCQYFLIYNANIPEETFWYNMREMGNDGLKNSWWWVSLGLVFFHFFVPFIYLLWYKNKFGTKLKTIAVWILVFHLLDLYWNIVPQKLTTDSHGGYTVRQFGVSWVDVTMFLGVGAIVVWAFLRSASKERPIPVRDPRIEESINCHE</sequence>
<reference evidence="2 3" key="1">
    <citation type="submission" date="2020-02" db="EMBL/GenBank/DDBJ databases">
        <title>Albibacoteraceae fam. nov., the first described family within the subdivision 4 Verrucomicrobia.</title>
        <authorList>
            <person name="Xi F."/>
        </authorList>
    </citation>
    <scope>NUCLEOTIDE SEQUENCE [LARGE SCALE GENOMIC DNA]</scope>
    <source>
        <strain evidence="2 3">CK1056</strain>
    </source>
</reference>
<comment type="caution">
    <text evidence="2">The sequence shown here is derived from an EMBL/GenBank/DDBJ whole genome shotgun (WGS) entry which is preliminary data.</text>
</comment>
<dbReference type="Proteomes" id="UP000478417">
    <property type="component" value="Unassembled WGS sequence"/>
</dbReference>
<feature type="transmembrane region" description="Helical" evidence="1">
    <location>
        <begin position="231"/>
        <end position="256"/>
    </location>
</feature>
<keyword evidence="1" id="KW-1133">Transmembrane helix</keyword>
<keyword evidence="1" id="KW-0472">Membrane</keyword>
<feature type="transmembrane region" description="Helical" evidence="1">
    <location>
        <begin position="354"/>
        <end position="370"/>
    </location>
</feature>
<feature type="transmembrane region" description="Helical" evidence="1">
    <location>
        <begin position="27"/>
        <end position="45"/>
    </location>
</feature>
<feature type="transmembrane region" description="Helical" evidence="1">
    <location>
        <begin position="57"/>
        <end position="79"/>
    </location>
</feature>
<feature type="transmembrane region" description="Helical" evidence="1">
    <location>
        <begin position="268"/>
        <end position="287"/>
    </location>
</feature>
<dbReference type="RefSeq" id="WP_163961318.1">
    <property type="nucleotide sequence ID" value="NZ_JAAGNX010000001.1"/>
</dbReference>
<feature type="transmembrane region" description="Helical" evidence="1">
    <location>
        <begin position="160"/>
        <end position="178"/>
    </location>
</feature>
<evidence type="ECO:0000313" key="2">
    <source>
        <dbReference type="EMBL" id="NDV60890.1"/>
    </source>
</evidence>
<gene>
    <name evidence="2" type="ORF">G0Q06_00320</name>
</gene>
<proteinExistence type="predicted"/>
<dbReference type="PANTHER" id="PTHR43044">
    <property type="match status" value="1"/>
</dbReference>
<feature type="transmembrane region" description="Helical" evidence="1">
    <location>
        <begin position="390"/>
        <end position="410"/>
    </location>
</feature>
<organism evidence="2 3">
    <name type="scientific">Oceanipulchritudo coccoides</name>
    <dbReference type="NCBI Taxonomy" id="2706888"/>
    <lineage>
        <taxon>Bacteria</taxon>
        <taxon>Pseudomonadati</taxon>
        <taxon>Verrucomicrobiota</taxon>
        <taxon>Opitutia</taxon>
        <taxon>Puniceicoccales</taxon>
        <taxon>Oceanipulchritudinaceae</taxon>
        <taxon>Oceanipulchritudo</taxon>
    </lineage>
</organism>
<protein>
    <recommendedName>
        <fullName evidence="4">Quinol:cytochrome c oxidoreductase quinone-binding subunit 2</fullName>
    </recommendedName>
</protein>
<feature type="transmembrane region" description="Helical" evidence="1">
    <location>
        <begin position="99"/>
        <end position="118"/>
    </location>
</feature>
<evidence type="ECO:0000256" key="1">
    <source>
        <dbReference type="SAM" id="Phobius"/>
    </source>
</evidence>
<evidence type="ECO:0008006" key="4">
    <source>
        <dbReference type="Google" id="ProtNLM"/>
    </source>
</evidence>